<dbReference type="PANTHER" id="PTHR31616:SF0">
    <property type="entry name" value="GLUCAN 1,4-ALPHA-GLUCOSIDASE"/>
    <property type="match status" value="1"/>
</dbReference>
<comment type="caution">
    <text evidence="2">The sequence shown here is derived from an EMBL/GenBank/DDBJ whole genome shotgun (WGS) entry which is preliminary data.</text>
</comment>
<keyword evidence="3" id="KW-1185">Reference proteome</keyword>
<dbReference type="Proteomes" id="UP001144256">
    <property type="component" value="Unassembled WGS sequence"/>
</dbReference>
<name>A0A9W5Y9J3_9FIRM</name>
<gene>
    <name evidence="2" type="ORF">SH1V18_08860</name>
</gene>
<dbReference type="Pfam" id="PF00723">
    <property type="entry name" value="Glyco_hydro_15"/>
    <property type="match status" value="1"/>
</dbReference>
<dbReference type="GO" id="GO:0005975">
    <property type="term" value="P:carbohydrate metabolic process"/>
    <property type="evidence" value="ECO:0007669"/>
    <property type="project" value="InterPro"/>
</dbReference>
<dbReference type="SUPFAM" id="SSF48208">
    <property type="entry name" value="Six-hairpin glycosidases"/>
    <property type="match status" value="1"/>
</dbReference>
<evidence type="ECO:0000259" key="1">
    <source>
        <dbReference type="Pfam" id="PF00723"/>
    </source>
</evidence>
<dbReference type="EMBL" id="BRLB01000001">
    <property type="protein sequence ID" value="GKX28406.1"/>
    <property type="molecule type" value="Genomic_DNA"/>
</dbReference>
<dbReference type="InterPro" id="IPR011613">
    <property type="entry name" value="GH15-like"/>
</dbReference>
<proteinExistence type="predicted"/>
<accession>A0A9W5Y9J3</accession>
<dbReference type="Gene3D" id="1.50.10.10">
    <property type="match status" value="1"/>
</dbReference>
<dbReference type="RefSeq" id="WP_281812634.1">
    <property type="nucleotide sequence ID" value="NZ_BRLB01000001.1"/>
</dbReference>
<dbReference type="AlphaFoldDB" id="A0A9W5Y9J3"/>
<evidence type="ECO:0000313" key="2">
    <source>
        <dbReference type="EMBL" id="GKX28406.1"/>
    </source>
</evidence>
<dbReference type="InterPro" id="IPR012341">
    <property type="entry name" value="6hp_glycosidase-like_sf"/>
</dbReference>
<reference evidence="2" key="1">
    <citation type="submission" date="2022-06" db="EMBL/GenBank/DDBJ databases">
        <title>Vallitalea longa sp. nov., an anaerobic bacterium isolated from marine sediment.</title>
        <authorList>
            <person name="Hirano S."/>
            <person name="Terahara T."/>
            <person name="Mori K."/>
            <person name="Hamada M."/>
            <person name="Matsumoto R."/>
            <person name="Kobayashi T."/>
        </authorList>
    </citation>
    <scope>NUCLEOTIDE SEQUENCE</scope>
    <source>
        <strain evidence="2">SH18-1</strain>
    </source>
</reference>
<sequence length="348" mass="40705">MDLIEKSINLIKGSQLKSGIIIGSHTHWAYKYCFLKDNSFSVYALDIMGDYNVGDKYYDWSSKKIIELEYKIANAIKRYKNNEKLLNSDYLYSIYNDNGIEDEQRSNFQLDGYGVWLWGICQHMKMTNQKKDVYIKSIELVAKYLECFWKSPCFGCWEEKDDRIHTSTLACICGGLQEAHDIIPKNEYNKIAMEIKTYILRNCVIEGRFSKYAFYDDIDSSLLFLALPFHVIELTDDRMIKTVSEIEKALLNDNGLHRYGSDSYFGGGRWINLTCWLAWYYKKVGNTSKLDILINWVENRSNGNGELPEQIIDKVLNYDYIERWKEIYGDIVCPSIWAHAMYIIAKKA</sequence>
<dbReference type="GO" id="GO:0004553">
    <property type="term" value="F:hydrolase activity, hydrolyzing O-glycosyl compounds"/>
    <property type="evidence" value="ECO:0007669"/>
    <property type="project" value="TreeGrafter"/>
</dbReference>
<protein>
    <recommendedName>
        <fullName evidence="1">GH15-like domain-containing protein</fullName>
    </recommendedName>
</protein>
<feature type="domain" description="GH15-like" evidence="1">
    <location>
        <begin position="17"/>
        <end position="288"/>
    </location>
</feature>
<evidence type="ECO:0000313" key="3">
    <source>
        <dbReference type="Proteomes" id="UP001144256"/>
    </source>
</evidence>
<organism evidence="2 3">
    <name type="scientific">Vallitalea longa</name>
    <dbReference type="NCBI Taxonomy" id="2936439"/>
    <lineage>
        <taxon>Bacteria</taxon>
        <taxon>Bacillati</taxon>
        <taxon>Bacillota</taxon>
        <taxon>Clostridia</taxon>
        <taxon>Lachnospirales</taxon>
        <taxon>Vallitaleaceae</taxon>
        <taxon>Vallitalea</taxon>
    </lineage>
</organism>
<dbReference type="PANTHER" id="PTHR31616">
    <property type="entry name" value="TREHALASE"/>
    <property type="match status" value="1"/>
</dbReference>
<dbReference type="InterPro" id="IPR008928">
    <property type="entry name" value="6-hairpin_glycosidase_sf"/>
</dbReference>